<dbReference type="Gramene" id="AUR62006059-RA">
    <property type="protein sequence ID" value="AUR62006059-RA:cds"/>
    <property type="gene ID" value="AUR62006059"/>
</dbReference>
<sequence length="939" mass="106739">MGILSVRGMITLDVKRFSQSPKMEKTYAKPLTIHWVSTTNSPDFTLLNWALTHSSLVALDAEWKPVRTQTTQQTDSDKDRTFPTVSLLQLACRLVQLPPDSAGLTQFNNQDDSLVFLVDLQSVPFGSIYEELKQMFVDQNVLKLGFRFKQDLVYLSSTFCSNGFEPGFDLVEPFIDISSIYHHLQKRQIGRKIGKNSKSLAAICEELLGVSLSKELQCSDWSQRPLTEEQKIYSAIDAHCLLEIFSIFQLKADKEGNFASDVDVLGFPSLSLGLKEVLEKPTACERIVRSRVGEASSIVGATTATELFKSEISMDTVVSDTLSRQTIPFDKSLSRIVSNYGSKILLNESDRKPKTSKKKGKKQPKSSLNGKHRGADDDWQGPPPWESLNGGDRYPKFLCDVMIEGLAKHLRCIGIDAATPYSKKPESRELIEQAQKEKRVILTRDAKLLRHDYLLENQIYRVKSLLKNEQLLEVIQTFQLKISEDRLMSRCTKCNGRFIQKPLSTEEAVEAAKGFQKIPNCLFNKNLEFWQCMDCNQLYWEDSDFAALYSGDKPGDILVSLDSNGYVLDTFLHAQVIWMYNKKRDNGHGGEVVLKIKAKDKKRILVPYIRHIYKVVDEIEQKKKELRVYINRSSCVDGLNNPLWRSFPFVHPSSFDNIVLDDDVKTKVKNGLELFLKSKQYYNKIGRVWRRSYLLYGGPGTGKSSFAAAMAKFLSYDLYDIDLSKPSDCSDLKMLLLQTTRKSLILIENLDWFMMGESNGISLSKVLNFMDGVVSSCGEERVMVFTMNCKDHIDPLVLRPGRVDVHIHFPFCDFNGFKALALSHLGCKDHKLFGQVDDLFQQNGSRLSPAEISEIMISNRMSPTRAIKTIIKALQSEDVKQITSVEQQLNKSGSDQVLEDLDVPDSKVKRDGYYAIRKIQKMYGRLRLKNSRRESLDLN</sequence>
<dbReference type="InterPro" id="IPR002782">
    <property type="entry name" value="Mut7-C_RNAse_dom"/>
</dbReference>
<dbReference type="GO" id="GO:0005524">
    <property type="term" value="F:ATP binding"/>
    <property type="evidence" value="ECO:0007669"/>
    <property type="project" value="InterPro"/>
</dbReference>
<dbReference type="Gene3D" id="3.40.50.300">
    <property type="entry name" value="P-loop containing nucleotide triphosphate hydrolases"/>
    <property type="match status" value="1"/>
</dbReference>
<dbReference type="PANTHER" id="PTHR47765:SF2">
    <property type="entry name" value="EXONUCLEASE MUT-7 HOMOLOG"/>
    <property type="match status" value="1"/>
</dbReference>
<dbReference type="InterPro" id="IPR003959">
    <property type="entry name" value="ATPase_AAA_core"/>
</dbReference>
<dbReference type="GO" id="GO:0006139">
    <property type="term" value="P:nucleobase-containing compound metabolic process"/>
    <property type="evidence" value="ECO:0007669"/>
    <property type="project" value="InterPro"/>
</dbReference>
<dbReference type="SUPFAM" id="SSF52540">
    <property type="entry name" value="P-loop containing nucleoside triphosphate hydrolases"/>
    <property type="match status" value="1"/>
</dbReference>
<evidence type="ECO:0000256" key="1">
    <source>
        <dbReference type="SAM" id="MobiDB-lite"/>
    </source>
</evidence>
<dbReference type="InterPro" id="IPR027417">
    <property type="entry name" value="P-loop_NTPase"/>
</dbReference>
<dbReference type="EnsemblPlants" id="AUR62006059-RA">
    <property type="protein sequence ID" value="AUR62006059-RA:cds"/>
    <property type="gene ID" value="AUR62006059"/>
</dbReference>
<dbReference type="InterPro" id="IPR058017">
    <property type="entry name" value="At3g28540-like_C"/>
</dbReference>
<dbReference type="PANTHER" id="PTHR47765">
    <property type="entry name" value="3'-5' EXONUCLEASE DOMAIN-CONTAINING PROTEIN"/>
    <property type="match status" value="1"/>
</dbReference>
<dbReference type="SUPFAM" id="SSF53098">
    <property type="entry name" value="Ribonuclease H-like"/>
    <property type="match status" value="1"/>
</dbReference>
<accession>A0A803L2H0</accession>
<reference evidence="3" key="2">
    <citation type="submission" date="2021-03" db="UniProtKB">
        <authorList>
            <consortium name="EnsemblPlants"/>
        </authorList>
    </citation>
    <scope>IDENTIFICATION</scope>
</reference>
<dbReference type="AlphaFoldDB" id="A0A803L2H0"/>
<dbReference type="Pfam" id="PF01927">
    <property type="entry name" value="Mut7-C"/>
    <property type="match status" value="1"/>
</dbReference>
<name>A0A803L2H0_CHEQI</name>
<evidence type="ECO:0000259" key="2">
    <source>
        <dbReference type="SMART" id="SM00474"/>
    </source>
</evidence>
<organism evidence="3 4">
    <name type="scientific">Chenopodium quinoa</name>
    <name type="common">Quinoa</name>
    <dbReference type="NCBI Taxonomy" id="63459"/>
    <lineage>
        <taxon>Eukaryota</taxon>
        <taxon>Viridiplantae</taxon>
        <taxon>Streptophyta</taxon>
        <taxon>Embryophyta</taxon>
        <taxon>Tracheophyta</taxon>
        <taxon>Spermatophyta</taxon>
        <taxon>Magnoliopsida</taxon>
        <taxon>eudicotyledons</taxon>
        <taxon>Gunneridae</taxon>
        <taxon>Pentapetalae</taxon>
        <taxon>Caryophyllales</taxon>
        <taxon>Chenopodiaceae</taxon>
        <taxon>Chenopodioideae</taxon>
        <taxon>Atripliceae</taxon>
        <taxon>Chenopodium</taxon>
    </lineage>
</organism>
<feature type="domain" description="3'-5' exonuclease" evidence="2">
    <location>
        <begin position="63"/>
        <end position="253"/>
    </location>
</feature>
<evidence type="ECO:0000313" key="4">
    <source>
        <dbReference type="Proteomes" id="UP000596660"/>
    </source>
</evidence>
<dbReference type="InterPro" id="IPR036397">
    <property type="entry name" value="RNaseH_sf"/>
</dbReference>
<dbReference type="Proteomes" id="UP000596660">
    <property type="component" value="Unplaced"/>
</dbReference>
<dbReference type="GO" id="GO:0008408">
    <property type="term" value="F:3'-5' exonuclease activity"/>
    <property type="evidence" value="ECO:0007669"/>
    <property type="project" value="InterPro"/>
</dbReference>
<dbReference type="Pfam" id="PF00004">
    <property type="entry name" value="AAA"/>
    <property type="match status" value="1"/>
</dbReference>
<dbReference type="Pfam" id="PF25568">
    <property type="entry name" value="AAA_lid_At3g28540"/>
    <property type="match status" value="1"/>
</dbReference>
<reference evidence="3" key="1">
    <citation type="journal article" date="2017" name="Nature">
        <title>The genome of Chenopodium quinoa.</title>
        <authorList>
            <person name="Jarvis D.E."/>
            <person name="Ho Y.S."/>
            <person name="Lightfoot D.J."/>
            <person name="Schmoeckel S.M."/>
            <person name="Li B."/>
            <person name="Borm T.J.A."/>
            <person name="Ohyanagi H."/>
            <person name="Mineta K."/>
            <person name="Michell C.T."/>
            <person name="Saber N."/>
            <person name="Kharbatia N.M."/>
            <person name="Rupper R.R."/>
            <person name="Sharp A.R."/>
            <person name="Dally N."/>
            <person name="Boughton B.A."/>
            <person name="Woo Y.H."/>
            <person name="Gao G."/>
            <person name="Schijlen E.G.W.M."/>
            <person name="Guo X."/>
            <person name="Momin A.A."/>
            <person name="Negrao S."/>
            <person name="Al-Babili S."/>
            <person name="Gehring C."/>
            <person name="Roessner U."/>
            <person name="Jung C."/>
            <person name="Murphy K."/>
            <person name="Arold S.T."/>
            <person name="Gojobori T."/>
            <person name="van der Linden C.G."/>
            <person name="van Loo E.N."/>
            <person name="Jellen E.N."/>
            <person name="Maughan P.J."/>
            <person name="Tester M."/>
        </authorList>
    </citation>
    <scope>NUCLEOTIDE SEQUENCE [LARGE SCALE GENOMIC DNA]</scope>
    <source>
        <strain evidence="3">cv. PI 614886</strain>
    </source>
</reference>
<dbReference type="InterPro" id="IPR012337">
    <property type="entry name" value="RNaseH-like_sf"/>
</dbReference>
<dbReference type="InterPro" id="IPR002562">
    <property type="entry name" value="3'-5'_exonuclease_dom"/>
</dbReference>
<dbReference type="GO" id="GO:0016887">
    <property type="term" value="F:ATP hydrolysis activity"/>
    <property type="evidence" value="ECO:0007669"/>
    <property type="project" value="InterPro"/>
</dbReference>
<protein>
    <recommendedName>
        <fullName evidence="2">3'-5' exonuclease domain-containing protein</fullName>
    </recommendedName>
</protein>
<evidence type="ECO:0000313" key="3">
    <source>
        <dbReference type="EnsemblPlants" id="AUR62006059-RA:cds"/>
    </source>
</evidence>
<keyword evidence="4" id="KW-1185">Reference proteome</keyword>
<proteinExistence type="predicted"/>
<dbReference type="GO" id="GO:0003676">
    <property type="term" value="F:nucleic acid binding"/>
    <property type="evidence" value="ECO:0007669"/>
    <property type="project" value="InterPro"/>
</dbReference>
<dbReference type="InterPro" id="IPR052408">
    <property type="entry name" value="Exonuclease_MUT-7-like"/>
</dbReference>
<feature type="region of interest" description="Disordered" evidence="1">
    <location>
        <begin position="348"/>
        <end position="386"/>
    </location>
</feature>
<dbReference type="Pfam" id="PF01612">
    <property type="entry name" value="DNA_pol_A_exo1"/>
    <property type="match status" value="1"/>
</dbReference>
<feature type="compositionally biased region" description="Basic residues" evidence="1">
    <location>
        <begin position="354"/>
        <end position="364"/>
    </location>
</feature>
<dbReference type="Gene3D" id="3.30.420.10">
    <property type="entry name" value="Ribonuclease H-like superfamily/Ribonuclease H"/>
    <property type="match status" value="1"/>
</dbReference>
<dbReference type="SMART" id="SM00474">
    <property type="entry name" value="35EXOc"/>
    <property type="match status" value="1"/>
</dbReference>